<feature type="domain" description="Exoribonuclease phosphorolytic" evidence="10">
    <location>
        <begin position="33"/>
        <end position="167"/>
    </location>
</feature>
<dbReference type="VEuPathDB" id="VectorBase:BGLB023730"/>
<dbReference type="GO" id="GO:0034476">
    <property type="term" value="P:U5 snRNA 3'-end processing"/>
    <property type="evidence" value="ECO:0007669"/>
    <property type="project" value="TreeGrafter"/>
</dbReference>
<evidence type="ECO:0000256" key="9">
    <source>
        <dbReference type="ARBA" id="ARBA00030617"/>
    </source>
</evidence>
<dbReference type="PANTHER" id="PTHR11097">
    <property type="entry name" value="EXOSOME COMPLEX EXONUCLEASE RIBOSOMAL RNA PROCESSING PROTEIN"/>
    <property type="match status" value="1"/>
</dbReference>
<dbReference type="Gene3D" id="3.30.230.70">
    <property type="entry name" value="GHMP Kinase, N-terminal domain"/>
    <property type="match status" value="1"/>
</dbReference>
<dbReference type="PANTHER" id="PTHR11097:SF9">
    <property type="entry name" value="EXOSOME COMPLEX COMPONENT RRP43"/>
    <property type="match status" value="1"/>
</dbReference>
<evidence type="ECO:0000256" key="2">
    <source>
        <dbReference type="ARBA" id="ARBA00004604"/>
    </source>
</evidence>
<dbReference type="GO" id="GO:0000176">
    <property type="term" value="C:nuclear exosome (RNase complex)"/>
    <property type="evidence" value="ECO:0007669"/>
    <property type="project" value="TreeGrafter"/>
</dbReference>
<evidence type="ECO:0000313" key="13">
    <source>
        <dbReference type="Proteomes" id="UP000076420"/>
    </source>
</evidence>
<dbReference type="STRING" id="6526.A0A2C9KUK4"/>
<comment type="subcellular location">
    <subcellularLocation>
        <location evidence="1">Cytoplasm</location>
    </subcellularLocation>
    <subcellularLocation>
        <location evidence="2">Nucleus</location>
        <location evidence="2">Nucleolus</location>
    </subcellularLocation>
</comment>
<dbReference type="InterPro" id="IPR050590">
    <property type="entry name" value="Exosome_comp_Rrp42_subfam"/>
</dbReference>
<dbReference type="InterPro" id="IPR033196">
    <property type="entry name" value="Rrp43"/>
</dbReference>
<dbReference type="SUPFAM" id="SSF54211">
    <property type="entry name" value="Ribosomal protein S5 domain 2-like"/>
    <property type="match status" value="1"/>
</dbReference>
<keyword evidence="4" id="KW-0963">Cytoplasm</keyword>
<dbReference type="EnsemblMetazoa" id="BGLB023730-RA">
    <property type="protein sequence ID" value="BGLB023730-PA"/>
    <property type="gene ID" value="BGLB023730"/>
</dbReference>
<dbReference type="InterPro" id="IPR015847">
    <property type="entry name" value="ExoRNase_PH_dom2"/>
</dbReference>
<dbReference type="FunFam" id="3.30.230.70:FF:000017">
    <property type="entry name" value="Exosome complex component Rrp42"/>
    <property type="match status" value="1"/>
</dbReference>
<dbReference type="GO" id="GO:0034475">
    <property type="term" value="P:U4 snRNA 3'-end processing"/>
    <property type="evidence" value="ECO:0007669"/>
    <property type="project" value="TreeGrafter"/>
</dbReference>
<protein>
    <recommendedName>
        <fullName evidence="9">Ribosomal RNA-processing protein 43</fullName>
    </recommendedName>
</protein>
<dbReference type="SUPFAM" id="SSF55666">
    <property type="entry name" value="Ribonuclease PH domain 2-like"/>
    <property type="match status" value="1"/>
</dbReference>
<gene>
    <name evidence="12" type="primary">106058243</name>
</gene>
<evidence type="ECO:0000256" key="1">
    <source>
        <dbReference type="ARBA" id="ARBA00004496"/>
    </source>
</evidence>
<dbReference type="KEGG" id="bgt:106058243"/>
<dbReference type="GO" id="GO:0071038">
    <property type="term" value="P:TRAMP-dependent tRNA surveillance pathway"/>
    <property type="evidence" value="ECO:0007669"/>
    <property type="project" value="TreeGrafter"/>
</dbReference>
<dbReference type="Pfam" id="PF03725">
    <property type="entry name" value="RNase_PH_C"/>
    <property type="match status" value="1"/>
</dbReference>
<dbReference type="GO" id="GO:0000177">
    <property type="term" value="C:cytoplasmic exosome (RNase complex)"/>
    <property type="evidence" value="ECO:0007669"/>
    <property type="project" value="TreeGrafter"/>
</dbReference>
<dbReference type="InterPro" id="IPR001247">
    <property type="entry name" value="ExoRNase_PH_dom1"/>
</dbReference>
<dbReference type="AlphaFoldDB" id="A0A2C9KUK4"/>
<evidence type="ECO:0000256" key="4">
    <source>
        <dbReference type="ARBA" id="ARBA00022490"/>
    </source>
</evidence>
<dbReference type="OrthoDB" id="45882at2759"/>
<evidence type="ECO:0000256" key="6">
    <source>
        <dbReference type="ARBA" id="ARBA00022835"/>
    </source>
</evidence>
<dbReference type="Pfam" id="PF01138">
    <property type="entry name" value="RNase_PH"/>
    <property type="match status" value="1"/>
</dbReference>
<proteinExistence type="inferred from homology"/>
<keyword evidence="7" id="KW-0694">RNA-binding</keyword>
<dbReference type="GO" id="GO:0071035">
    <property type="term" value="P:nuclear polyadenylation-dependent rRNA catabolic process"/>
    <property type="evidence" value="ECO:0007669"/>
    <property type="project" value="TreeGrafter"/>
</dbReference>
<dbReference type="CDD" id="cd11369">
    <property type="entry name" value="RNase_PH_RRP43"/>
    <property type="match status" value="1"/>
</dbReference>
<dbReference type="InterPro" id="IPR036345">
    <property type="entry name" value="ExoRNase_PH_dom2_sf"/>
</dbReference>
<keyword evidence="8" id="KW-0539">Nucleus</keyword>
<accession>A0A2C9KUK4</accession>
<dbReference type="Proteomes" id="UP000076420">
    <property type="component" value="Unassembled WGS sequence"/>
</dbReference>
<feature type="domain" description="Exoribonuclease phosphorolytic" evidence="11">
    <location>
        <begin position="194"/>
        <end position="255"/>
    </location>
</feature>
<keyword evidence="6" id="KW-0271">Exosome</keyword>
<evidence type="ECO:0000256" key="5">
    <source>
        <dbReference type="ARBA" id="ARBA00022552"/>
    </source>
</evidence>
<dbReference type="GO" id="GO:0034473">
    <property type="term" value="P:U1 snRNA 3'-end processing"/>
    <property type="evidence" value="ECO:0007669"/>
    <property type="project" value="TreeGrafter"/>
</dbReference>
<keyword evidence="5" id="KW-0698">rRNA processing</keyword>
<dbReference type="GO" id="GO:0005730">
    <property type="term" value="C:nucleolus"/>
    <property type="evidence" value="ECO:0007669"/>
    <property type="project" value="UniProtKB-SubCell"/>
</dbReference>
<comment type="similarity">
    <text evidence="3">Belongs to the RNase PH family.</text>
</comment>
<dbReference type="GO" id="GO:0035925">
    <property type="term" value="F:mRNA 3'-UTR AU-rich region binding"/>
    <property type="evidence" value="ECO:0007669"/>
    <property type="project" value="TreeGrafter"/>
</dbReference>
<organism evidence="12 13">
    <name type="scientific">Biomphalaria glabrata</name>
    <name type="common">Bloodfluke planorb</name>
    <name type="synonym">Freshwater snail</name>
    <dbReference type="NCBI Taxonomy" id="6526"/>
    <lineage>
        <taxon>Eukaryota</taxon>
        <taxon>Metazoa</taxon>
        <taxon>Spiralia</taxon>
        <taxon>Lophotrochozoa</taxon>
        <taxon>Mollusca</taxon>
        <taxon>Gastropoda</taxon>
        <taxon>Heterobranchia</taxon>
        <taxon>Euthyneura</taxon>
        <taxon>Panpulmonata</taxon>
        <taxon>Hygrophila</taxon>
        <taxon>Lymnaeoidea</taxon>
        <taxon>Planorbidae</taxon>
        <taxon>Biomphalaria</taxon>
    </lineage>
</organism>
<dbReference type="VEuPathDB" id="VectorBase:BGLAX_034788"/>
<dbReference type="GO" id="GO:0000467">
    <property type="term" value="P:exonucleolytic trimming to generate mature 3'-end of 5.8S rRNA from tricistronic rRNA transcript (SSU-rRNA, 5.8S rRNA, LSU-rRNA)"/>
    <property type="evidence" value="ECO:0007669"/>
    <property type="project" value="TreeGrafter"/>
</dbReference>
<evidence type="ECO:0000256" key="3">
    <source>
        <dbReference type="ARBA" id="ARBA00006678"/>
    </source>
</evidence>
<evidence type="ECO:0000259" key="11">
    <source>
        <dbReference type="Pfam" id="PF03725"/>
    </source>
</evidence>
<evidence type="ECO:0000256" key="7">
    <source>
        <dbReference type="ARBA" id="ARBA00022884"/>
    </source>
</evidence>
<sequence length="272" mass="29821">MPLFKTFKITQPKEYYEKFLEKDVRPDNRELGEFRPTVLNIGCVTTAEGSSLVKLGNTSVICGIKAEVAEPASDGKKGYLVPNVELPPLCSTNFKPGPPSELAQVLSQNMVDFLTDSKCVRLEDLCIVPGKLVWSLNIDLVCLDFDGNVMDACTLALMAALKKTLLPVVTVDEDSGEITTDVSIHQKLSISKCPVSTSFIIFDKKILLVDPTSEEEDLATGALTIITEGDNLCSIYKPGGTPLTDTQMKTCLDRAFLRGREAERLIEELIDK</sequence>
<evidence type="ECO:0000256" key="8">
    <source>
        <dbReference type="ARBA" id="ARBA00023242"/>
    </source>
</evidence>
<name>A0A2C9KUK4_BIOGL</name>
<evidence type="ECO:0000313" key="12">
    <source>
        <dbReference type="EnsemblMetazoa" id="BGLB023730-PA"/>
    </source>
</evidence>
<dbReference type="InterPro" id="IPR020568">
    <property type="entry name" value="Ribosomal_Su5_D2-typ_SF"/>
</dbReference>
<dbReference type="InterPro" id="IPR027408">
    <property type="entry name" value="PNPase/RNase_PH_dom_sf"/>
</dbReference>
<evidence type="ECO:0000259" key="10">
    <source>
        <dbReference type="Pfam" id="PF01138"/>
    </source>
</evidence>
<reference evidence="12" key="1">
    <citation type="submission" date="2020-05" db="UniProtKB">
        <authorList>
            <consortium name="EnsemblMetazoa"/>
        </authorList>
    </citation>
    <scope>IDENTIFICATION</scope>
    <source>
        <strain evidence="12">BB02</strain>
    </source>
</reference>
<dbReference type="GO" id="GO:0071028">
    <property type="term" value="P:nuclear mRNA surveillance"/>
    <property type="evidence" value="ECO:0007669"/>
    <property type="project" value="TreeGrafter"/>
</dbReference>
<dbReference type="GO" id="GO:0016075">
    <property type="term" value="P:rRNA catabolic process"/>
    <property type="evidence" value="ECO:0007669"/>
    <property type="project" value="TreeGrafter"/>
</dbReference>